<proteinExistence type="predicted"/>
<gene>
    <name evidence="1" type="ORF">D7V20_07890</name>
</gene>
<dbReference type="AlphaFoldDB" id="A0A3A8F7U8"/>
<protein>
    <submittedName>
        <fullName evidence="1">Uncharacterized protein</fullName>
    </submittedName>
</protein>
<evidence type="ECO:0000313" key="1">
    <source>
        <dbReference type="EMBL" id="RKG38444.1"/>
    </source>
</evidence>
<dbReference type="Proteomes" id="UP000280405">
    <property type="component" value="Unassembled WGS sequence"/>
</dbReference>
<sequence length="324" mass="37533">MNNQCINIAISGLGLTTSDELKIRLRRILPNNIGINWTNISDQNINCILINEHFFEHDNIQNIIQNKKIPYLKISKHSEQAECIDENLLCLPINDELTLKDWVNFKLLNQTTPIEQKTETLYDTVPPEQTLAIKEIAFFRDIYQQEIRKILINDQFGTLAIIDHHAHLAWLEPTRETYKTDLSIEYVAATTTDFIKVSRKQHHNLENWLFNLIWQNPNIITVPSPNEAYRLNFWPQPNMADKKILLQLSACFILGAEIQHVASKLNIPIHTVQHFIAANLAIHNAELISIKDCQFNQPSLAENQTENPGFLKSFFGKLKTRFKF</sequence>
<accession>A0A3A8F7U8</accession>
<keyword evidence="2" id="KW-1185">Reference proteome</keyword>
<dbReference type="RefSeq" id="WP_120383762.1">
    <property type="nucleotide sequence ID" value="NZ_RAXT01000011.1"/>
</dbReference>
<comment type="caution">
    <text evidence="1">The sequence shown here is derived from an EMBL/GenBank/DDBJ whole genome shotgun (WGS) entry which is preliminary data.</text>
</comment>
<reference evidence="1 2" key="1">
    <citation type="submission" date="2018-09" db="EMBL/GenBank/DDBJ databases">
        <title>The draft genome of Acinetobacter spp. strains.</title>
        <authorList>
            <person name="Qin J."/>
            <person name="Feng Y."/>
            <person name="Zong Z."/>
        </authorList>
    </citation>
    <scope>NUCLEOTIDE SEQUENCE [LARGE SCALE GENOMIC DNA]</scope>
    <source>
        <strain evidence="1 2">WCHAc060115</strain>
    </source>
</reference>
<evidence type="ECO:0000313" key="2">
    <source>
        <dbReference type="Proteomes" id="UP000280405"/>
    </source>
</evidence>
<organism evidence="1 2">
    <name type="scientific">Acinetobacter rongchengensis</name>
    <dbReference type="NCBI Taxonomy" id="2419601"/>
    <lineage>
        <taxon>Bacteria</taxon>
        <taxon>Pseudomonadati</taxon>
        <taxon>Pseudomonadota</taxon>
        <taxon>Gammaproteobacteria</taxon>
        <taxon>Moraxellales</taxon>
        <taxon>Moraxellaceae</taxon>
        <taxon>Acinetobacter</taxon>
    </lineage>
</organism>
<name>A0A3A8F7U8_9GAMM</name>
<dbReference type="EMBL" id="RAXT01000011">
    <property type="protein sequence ID" value="RKG38444.1"/>
    <property type="molecule type" value="Genomic_DNA"/>
</dbReference>
<dbReference type="OrthoDB" id="6702908at2"/>